<keyword evidence="1" id="KW-0175">Coiled coil</keyword>
<name>A0A852ZLU4_9ACTN</name>
<dbReference type="Proteomes" id="UP000567795">
    <property type="component" value="Unassembled WGS sequence"/>
</dbReference>
<feature type="coiled-coil region" evidence="1">
    <location>
        <begin position="34"/>
        <end position="61"/>
    </location>
</feature>
<comment type="caution">
    <text evidence="3">The sequence shown here is derived from an EMBL/GenBank/DDBJ whole genome shotgun (WGS) entry which is preliminary data.</text>
</comment>
<dbReference type="RefSeq" id="WP_179812431.1">
    <property type="nucleotide sequence ID" value="NZ_JACBZD010000001.1"/>
</dbReference>
<dbReference type="GO" id="GO:0016020">
    <property type="term" value="C:membrane"/>
    <property type="evidence" value="ECO:0007669"/>
    <property type="project" value="InterPro"/>
</dbReference>
<dbReference type="EMBL" id="JACBZD010000001">
    <property type="protein sequence ID" value="NYI03369.1"/>
    <property type="molecule type" value="Genomic_DNA"/>
</dbReference>
<feature type="region of interest" description="Disordered" evidence="2">
    <location>
        <begin position="151"/>
        <end position="224"/>
    </location>
</feature>
<evidence type="ECO:0000256" key="1">
    <source>
        <dbReference type="SAM" id="Coils"/>
    </source>
</evidence>
<evidence type="ECO:0000313" key="3">
    <source>
        <dbReference type="EMBL" id="NYI03369.1"/>
    </source>
</evidence>
<evidence type="ECO:0000313" key="4">
    <source>
        <dbReference type="Proteomes" id="UP000567795"/>
    </source>
</evidence>
<evidence type="ECO:0000256" key="2">
    <source>
        <dbReference type="SAM" id="MobiDB-lite"/>
    </source>
</evidence>
<organism evidence="3 4">
    <name type="scientific">Allostreptomyces psammosilenae</name>
    <dbReference type="NCBI Taxonomy" id="1892865"/>
    <lineage>
        <taxon>Bacteria</taxon>
        <taxon>Bacillati</taxon>
        <taxon>Actinomycetota</taxon>
        <taxon>Actinomycetes</taxon>
        <taxon>Kitasatosporales</taxon>
        <taxon>Streptomycetaceae</taxon>
        <taxon>Allostreptomyces</taxon>
    </lineage>
</organism>
<sequence length="368" mass="37260">MINFRYHVVSIVAVFLALALGLILGGSLLNQAAFEDLSRRVQDLNEEAEENHEQINELTQAQQYRDSVIRELTPTMVDGTLTGHTTVIVSLPGADNDTVGAMRSVIEEAGGQVSGTVRLSDAWSDPNGDDAFTGPLDTLGLADLAVDGQDDPTAQQRAAQALADAVTGEAADPAAGPADGSAGEASAAPSDAPPGSTDTADPQDGPEQTDGATGTDGTAATGPAPADVLEAFADADLVDIDGDPAAGADTVYVAVPPRGADDSDEAVEQAATAHQGWINLAAAVDSDASATVLAGPASAALERGFLKAVRDDGDWSNSYSTVDSADTPAGQVAAVYTLAAELGGAESGHYGVDDTDGPLPRIPEGIEQ</sequence>
<feature type="compositionally biased region" description="Low complexity" evidence="2">
    <location>
        <begin position="154"/>
        <end position="196"/>
    </location>
</feature>
<protein>
    <recommendedName>
        <fullName evidence="5">Copper transporter</fullName>
    </recommendedName>
</protein>
<feature type="compositionally biased region" description="Low complexity" evidence="2">
    <location>
        <begin position="209"/>
        <end position="224"/>
    </location>
</feature>
<accession>A0A852ZLU4</accession>
<evidence type="ECO:0008006" key="5">
    <source>
        <dbReference type="Google" id="ProtNLM"/>
    </source>
</evidence>
<feature type="region of interest" description="Disordered" evidence="2">
    <location>
        <begin position="346"/>
        <end position="368"/>
    </location>
</feature>
<keyword evidence="4" id="KW-1185">Reference proteome</keyword>
<dbReference type="InterPro" id="IPR021522">
    <property type="entry name" value="MctB"/>
</dbReference>
<proteinExistence type="predicted"/>
<reference evidence="3 4" key="1">
    <citation type="submission" date="2020-07" db="EMBL/GenBank/DDBJ databases">
        <title>Sequencing the genomes of 1000 actinobacteria strains.</title>
        <authorList>
            <person name="Klenk H.-P."/>
        </authorList>
    </citation>
    <scope>NUCLEOTIDE SEQUENCE [LARGE SCALE GENOMIC DNA]</scope>
    <source>
        <strain evidence="3 4">DSM 42178</strain>
    </source>
</reference>
<dbReference type="Pfam" id="PF11382">
    <property type="entry name" value="MctB"/>
    <property type="match status" value="1"/>
</dbReference>
<dbReference type="GO" id="GO:0055070">
    <property type="term" value="P:copper ion homeostasis"/>
    <property type="evidence" value="ECO:0007669"/>
    <property type="project" value="InterPro"/>
</dbReference>
<gene>
    <name evidence="3" type="ORF">FHU37_000312</name>
</gene>
<dbReference type="AlphaFoldDB" id="A0A852ZLU4"/>